<organism evidence="2 3">
    <name type="scientific">Paraglomus brasilianum</name>
    <dbReference type="NCBI Taxonomy" id="144538"/>
    <lineage>
        <taxon>Eukaryota</taxon>
        <taxon>Fungi</taxon>
        <taxon>Fungi incertae sedis</taxon>
        <taxon>Mucoromycota</taxon>
        <taxon>Glomeromycotina</taxon>
        <taxon>Glomeromycetes</taxon>
        <taxon>Paraglomerales</taxon>
        <taxon>Paraglomeraceae</taxon>
        <taxon>Paraglomus</taxon>
    </lineage>
</organism>
<feature type="region of interest" description="Disordered" evidence="1">
    <location>
        <begin position="150"/>
        <end position="188"/>
    </location>
</feature>
<dbReference type="EMBL" id="CAJVPI010002801">
    <property type="protein sequence ID" value="CAG8649712.1"/>
    <property type="molecule type" value="Genomic_DNA"/>
</dbReference>
<proteinExistence type="predicted"/>
<keyword evidence="3" id="KW-1185">Reference proteome</keyword>
<gene>
    <name evidence="2" type="ORF">PBRASI_LOCUS10206</name>
</gene>
<dbReference type="Gene3D" id="1.25.40.10">
    <property type="entry name" value="Tetratricopeptide repeat domain"/>
    <property type="match status" value="1"/>
</dbReference>
<dbReference type="AlphaFoldDB" id="A0A9N9DVP8"/>
<dbReference type="CDD" id="cd24142">
    <property type="entry name" value="ACL4-like"/>
    <property type="match status" value="1"/>
</dbReference>
<evidence type="ECO:0000313" key="3">
    <source>
        <dbReference type="Proteomes" id="UP000789739"/>
    </source>
</evidence>
<dbReference type="SUPFAM" id="SSF48452">
    <property type="entry name" value="TPR-like"/>
    <property type="match status" value="1"/>
</dbReference>
<dbReference type="InterPro" id="IPR011990">
    <property type="entry name" value="TPR-like_helical_dom_sf"/>
</dbReference>
<protein>
    <submittedName>
        <fullName evidence="2">6714_t:CDS:1</fullName>
    </submittedName>
</protein>
<comment type="caution">
    <text evidence="2">The sequence shown here is derived from an EMBL/GenBank/DDBJ whole genome shotgun (WGS) entry which is preliminary data.</text>
</comment>
<sequence>VDNESPEVYQLLASVRLSQERIEEAKLALEKSMSFWANKDLGDQSMPSYELRISLVKLLLELAEYSKALDVLSDLQQENDEVVDLWYLYGWCYYCMGEGTQDENERIVNWKDARDCLTKCKKLYHKLNTEDEGILQHTKELLQSINSIVQMAPSNAEDNEEVGEEDSWEDFSSDDDAANEQNEDPMEL</sequence>
<dbReference type="OrthoDB" id="1914839at2759"/>
<accession>A0A9N9DVP8</accession>
<evidence type="ECO:0000256" key="1">
    <source>
        <dbReference type="SAM" id="MobiDB-lite"/>
    </source>
</evidence>
<dbReference type="Proteomes" id="UP000789739">
    <property type="component" value="Unassembled WGS sequence"/>
</dbReference>
<evidence type="ECO:0000313" key="2">
    <source>
        <dbReference type="EMBL" id="CAG8649712.1"/>
    </source>
</evidence>
<feature type="non-terminal residue" evidence="2">
    <location>
        <position position="1"/>
    </location>
</feature>
<reference evidence="2" key="1">
    <citation type="submission" date="2021-06" db="EMBL/GenBank/DDBJ databases">
        <authorList>
            <person name="Kallberg Y."/>
            <person name="Tangrot J."/>
            <person name="Rosling A."/>
        </authorList>
    </citation>
    <scope>NUCLEOTIDE SEQUENCE</scope>
    <source>
        <strain evidence="2">BR232B</strain>
    </source>
</reference>
<name>A0A9N9DVP8_9GLOM</name>
<feature type="compositionally biased region" description="Acidic residues" evidence="1">
    <location>
        <begin position="157"/>
        <end position="188"/>
    </location>
</feature>